<organism evidence="1 2">
    <name type="scientific">Agreia pratensis</name>
    <dbReference type="NCBI Taxonomy" id="150121"/>
    <lineage>
        <taxon>Bacteria</taxon>
        <taxon>Bacillati</taxon>
        <taxon>Actinomycetota</taxon>
        <taxon>Actinomycetes</taxon>
        <taxon>Micrococcales</taxon>
        <taxon>Microbacteriaceae</taxon>
        <taxon>Agreia</taxon>
    </lineage>
</organism>
<dbReference type="EMBL" id="FXAY01000002">
    <property type="protein sequence ID" value="SMG23663.1"/>
    <property type="molecule type" value="Genomic_DNA"/>
</dbReference>
<dbReference type="RefSeq" id="WP_085483894.1">
    <property type="nucleotide sequence ID" value="NZ_FXAY01000002.1"/>
</dbReference>
<dbReference type="OrthoDB" id="4381340at2"/>
<protein>
    <submittedName>
        <fullName evidence="1">Uncharacterized protein</fullName>
    </submittedName>
</protein>
<evidence type="ECO:0000313" key="2">
    <source>
        <dbReference type="Proteomes" id="UP000193244"/>
    </source>
</evidence>
<dbReference type="AlphaFoldDB" id="A0A1X7J7W1"/>
<evidence type="ECO:0000313" key="1">
    <source>
        <dbReference type="EMBL" id="SMG23663.1"/>
    </source>
</evidence>
<keyword evidence="2" id="KW-1185">Reference proteome</keyword>
<gene>
    <name evidence="1" type="ORF">SAMN06296010_1118</name>
</gene>
<reference evidence="2" key="1">
    <citation type="submission" date="2017-04" db="EMBL/GenBank/DDBJ databases">
        <authorList>
            <person name="Varghese N."/>
            <person name="Submissions S."/>
        </authorList>
    </citation>
    <scope>NUCLEOTIDE SEQUENCE [LARGE SCALE GENOMIC DNA]</scope>
    <source>
        <strain evidence="2">VKM Ac-2510</strain>
    </source>
</reference>
<dbReference type="Proteomes" id="UP000193244">
    <property type="component" value="Unassembled WGS sequence"/>
</dbReference>
<name>A0A1X7J7W1_9MICO</name>
<accession>A0A1X7J7W1</accession>
<sequence length="106" mass="12116">MNIVDSDERDSTWEQHSSHFRVYFATVPDRAVRTVDVSDATFTETLAWARGKAKQNETISIALIGIDNRGLRGLTWIFGMDPNDSSESELHDRMIAEMLEERETRA</sequence>
<proteinExistence type="predicted"/>